<evidence type="ECO:0000313" key="3">
    <source>
        <dbReference type="EMBL" id="MST57871.1"/>
    </source>
</evidence>
<reference evidence="3 4" key="1">
    <citation type="submission" date="2019-08" db="EMBL/GenBank/DDBJ databases">
        <title>In-depth cultivation of the pig gut microbiome towards novel bacterial diversity and tailored functional studies.</title>
        <authorList>
            <person name="Wylensek D."/>
            <person name="Hitch T.C.A."/>
            <person name="Clavel T."/>
        </authorList>
    </citation>
    <scope>NUCLEOTIDE SEQUENCE [LARGE SCALE GENOMIC DNA]</scope>
    <source>
        <strain evidence="3 4">WCA3-601-WT-6H</strain>
    </source>
</reference>
<feature type="region of interest" description="Disordered" evidence="1">
    <location>
        <begin position="191"/>
        <end position="230"/>
    </location>
</feature>
<dbReference type="AlphaFoldDB" id="A0A6L5YHW3"/>
<accession>A0A6L5YHW3</accession>
<feature type="compositionally biased region" description="Polar residues" evidence="1">
    <location>
        <begin position="200"/>
        <end position="213"/>
    </location>
</feature>
<dbReference type="PANTHER" id="PTHR45661:SF3">
    <property type="entry name" value="IG-LIKE DOMAIN-CONTAINING PROTEIN"/>
    <property type="match status" value="1"/>
</dbReference>
<feature type="signal peptide" evidence="2">
    <location>
        <begin position="1"/>
        <end position="30"/>
    </location>
</feature>
<evidence type="ECO:0000313" key="4">
    <source>
        <dbReference type="Proteomes" id="UP000476055"/>
    </source>
</evidence>
<dbReference type="SUPFAM" id="SSF52058">
    <property type="entry name" value="L domain-like"/>
    <property type="match status" value="1"/>
</dbReference>
<comment type="caution">
    <text evidence="3">The sequence shown here is derived from an EMBL/GenBank/DDBJ whole genome shotgun (WGS) entry which is preliminary data.</text>
</comment>
<name>A0A6L5YHW3_9FIRM</name>
<organism evidence="3 4">
    <name type="scientific">Waltera intestinalis</name>
    <dbReference type="NCBI Taxonomy" id="2606635"/>
    <lineage>
        <taxon>Bacteria</taxon>
        <taxon>Bacillati</taxon>
        <taxon>Bacillota</taxon>
        <taxon>Clostridia</taxon>
        <taxon>Lachnospirales</taxon>
        <taxon>Lachnospiraceae</taxon>
        <taxon>Waltera</taxon>
    </lineage>
</organism>
<sequence length="438" mass="47157">MGRFMNHKKWMAVIALAVTALILTHLPVSEADAAASASDFQTQGSTLVKYRGTEERVTIPDTVEVVGESAFENNQKVQFVVIPKSVKRLEAYVFWGCNNLEEVVLGKGLTAVDEYSFAGCTGLKQITIPENIQSIDAQAFAGCVNLTDIYIPATVTGIAEDAFLNCDNVTIHADEGSVAAQFSQKLAEQKSRDPLVTAAPVQTPTAVSRPDTQATTEPVSTATPAPAATPVPGNVLGSTIIVGNHALVMVHPGEEKVQQGYTEPEAGQETGEEQDITAETENGKIPEWMYYRNQAVGAVTIPEGTTEIGRFAFSRSSLRTITIPEGVTTIDYAAFYHCDNLDNVVLPDTVNTVGAKAFTHTGWLDDFEENSMDDFLISGDILVAYKGNLPEVVIPAGVRVIAEEAFRNHTELKKVHLPASVTDIGNDAFPEGIEIINE</sequence>
<dbReference type="InterPro" id="IPR026906">
    <property type="entry name" value="LRR_5"/>
</dbReference>
<dbReference type="InterPro" id="IPR053139">
    <property type="entry name" value="Surface_bspA-like"/>
</dbReference>
<evidence type="ECO:0000256" key="1">
    <source>
        <dbReference type="SAM" id="MobiDB-lite"/>
    </source>
</evidence>
<dbReference type="Gene3D" id="3.80.10.10">
    <property type="entry name" value="Ribonuclease Inhibitor"/>
    <property type="match status" value="2"/>
</dbReference>
<feature type="compositionally biased region" description="Low complexity" evidence="1">
    <location>
        <begin position="214"/>
        <end position="230"/>
    </location>
</feature>
<feature type="chain" id="PRO_5038467131" evidence="2">
    <location>
        <begin position="31"/>
        <end position="438"/>
    </location>
</feature>
<dbReference type="InterPro" id="IPR032675">
    <property type="entry name" value="LRR_dom_sf"/>
</dbReference>
<feature type="region of interest" description="Disordered" evidence="1">
    <location>
        <begin position="257"/>
        <end position="277"/>
    </location>
</feature>
<keyword evidence="2" id="KW-0732">Signal</keyword>
<keyword evidence="4" id="KW-1185">Reference proteome</keyword>
<protein>
    <submittedName>
        <fullName evidence="3">Leucine-rich repeat domain-containing protein</fullName>
    </submittedName>
</protein>
<dbReference type="PANTHER" id="PTHR45661">
    <property type="entry name" value="SURFACE ANTIGEN"/>
    <property type="match status" value="1"/>
</dbReference>
<dbReference type="Pfam" id="PF13306">
    <property type="entry name" value="LRR_5"/>
    <property type="match status" value="3"/>
</dbReference>
<evidence type="ECO:0000256" key="2">
    <source>
        <dbReference type="SAM" id="SignalP"/>
    </source>
</evidence>
<gene>
    <name evidence="3" type="ORF">FYJ59_06375</name>
</gene>
<proteinExistence type="predicted"/>
<dbReference type="Proteomes" id="UP000476055">
    <property type="component" value="Unassembled WGS sequence"/>
</dbReference>
<dbReference type="EMBL" id="VUMU01000005">
    <property type="protein sequence ID" value="MST57871.1"/>
    <property type="molecule type" value="Genomic_DNA"/>
</dbReference>